<keyword evidence="2" id="KW-1185">Reference proteome</keyword>
<dbReference type="AlphaFoldDB" id="A0A4Z1FUK1"/>
<sequence length="124" mass="13936">MTSLRYPIGLKSYNVTAVRQVYNEIDLTFRKVPEIAGSFFLLEGYSTQAVKAIDAASTAFPHRDDNILVTSYVMYAPDSNVDPIAKEFGEKLRRYLLDGSDDPEHLRAYVNYADGDESLQAIYG</sequence>
<evidence type="ECO:0000313" key="2">
    <source>
        <dbReference type="Proteomes" id="UP000297910"/>
    </source>
</evidence>
<organism evidence="1 2">
    <name type="scientific">Botrytis paeoniae</name>
    <dbReference type="NCBI Taxonomy" id="278948"/>
    <lineage>
        <taxon>Eukaryota</taxon>
        <taxon>Fungi</taxon>
        <taxon>Dikarya</taxon>
        <taxon>Ascomycota</taxon>
        <taxon>Pezizomycotina</taxon>
        <taxon>Leotiomycetes</taxon>
        <taxon>Helotiales</taxon>
        <taxon>Sclerotiniaceae</taxon>
        <taxon>Botrytis</taxon>
    </lineage>
</organism>
<accession>A0A4Z1FUK1</accession>
<gene>
    <name evidence="1" type="ORF">BPAE_0050g00600</name>
</gene>
<name>A0A4Z1FUK1_9HELO</name>
<protein>
    <submittedName>
        <fullName evidence="1">Uncharacterized protein</fullName>
    </submittedName>
</protein>
<proteinExistence type="predicted"/>
<dbReference type="Gene3D" id="3.40.462.20">
    <property type="match status" value="1"/>
</dbReference>
<evidence type="ECO:0000313" key="1">
    <source>
        <dbReference type="EMBL" id="TGO26970.1"/>
    </source>
</evidence>
<dbReference type="Proteomes" id="UP000297910">
    <property type="component" value="Unassembled WGS sequence"/>
</dbReference>
<comment type="caution">
    <text evidence="1">The sequence shown here is derived from an EMBL/GenBank/DDBJ whole genome shotgun (WGS) entry which is preliminary data.</text>
</comment>
<reference evidence="1 2" key="1">
    <citation type="submission" date="2017-12" db="EMBL/GenBank/DDBJ databases">
        <title>Comparative genomics of Botrytis spp.</title>
        <authorList>
            <person name="Valero-Jimenez C.A."/>
            <person name="Tapia P."/>
            <person name="Veloso J."/>
            <person name="Silva-Moreno E."/>
            <person name="Staats M."/>
            <person name="Valdes J.H."/>
            <person name="Van Kan J.A.L."/>
        </authorList>
    </citation>
    <scope>NUCLEOTIDE SEQUENCE [LARGE SCALE GENOMIC DNA]</scope>
    <source>
        <strain evidence="1 2">Bp0003</strain>
    </source>
</reference>
<dbReference type="EMBL" id="PQXI01000050">
    <property type="protein sequence ID" value="TGO26970.1"/>
    <property type="molecule type" value="Genomic_DNA"/>
</dbReference>